<comment type="caution">
    <text evidence="8">The sequence shown here is derived from an EMBL/GenBank/DDBJ whole genome shotgun (WGS) entry which is preliminary data.</text>
</comment>
<keyword evidence="5 6" id="KW-0472">Membrane</keyword>
<protein>
    <submittedName>
        <fullName evidence="8">Membrane protein</fullName>
    </submittedName>
</protein>
<gene>
    <name evidence="8" type="ORF">NGTWS1702_08170</name>
</gene>
<evidence type="ECO:0000256" key="5">
    <source>
        <dbReference type="ARBA" id="ARBA00023136"/>
    </source>
</evidence>
<feature type="transmembrane region" description="Helical" evidence="6">
    <location>
        <begin position="7"/>
        <end position="26"/>
    </location>
</feature>
<keyword evidence="2" id="KW-1003">Cell membrane</keyword>
<feature type="transmembrane region" description="Helical" evidence="6">
    <location>
        <begin position="84"/>
        <end position="105"/>
    </location>
</feature>
<organism evidence="8 9">
    <name type="scientific">Mycolicibacterium cyprinidarum</name>
    <dbReference type="NCBI Taxonomy" id="2860311"/>
    <lineage>
        <taxon>Bacteria</taxon>
        <taxon>Bacillati</taxon>
        <taxon>Actinomycetota</taxon>
        <taxon>Actinomycetes</taxon>
        <taxon>Mycobacteriales</taxon>
        <taxon>Mycobacteriaceae</taxon>
        <taxon>Mycolicibacterium</taxon>
    </lineage>
</organism>
<evidence type="ECO:0000313" key="9">
    <source>
        <dbReference type="Proteomes" id="UP001060504"/>
    </source>
</evidence>
<dbReference type="Proteomes" id="UP001060504">
    <property type="component" value="Unassembled WGS sequence"/>
</dbReference>
<comment type="subcellular location">
    <subcellularLocation>
        <location evidence="1">Cell membrane</location>
    </subcellularLocation>
</comment>
<feature type="domain" description="PDGLE" evidence="7">
    <location>
        <begin position="6"/>
        <end position="107"/>
    </location>
</feature>
<keyword evidence="3 6" id="KW-0812">Transmembrane</keyword>
<proteinExistence type="predicted"/>
<name>A0ABQ4V8B8_9MYCO</name>
<dbReference type="InterPro" id="IPR025937">
    <property type="entry name" value="PDGLE_dom"/>
</dbReference>
<evidence type="ECO:0000256" key="6">
    <source>
        <dbReference type="SAM" id="Phobius"/>
    </source>
</evidence>
<keyword evidence="9" id="KW-1185">Reference proteome</keyword>
<sequence>MTRRWSFWVAFAAAILLIAGVVSYFASSSPDGLDSATLRGCDVVETTAGEQLTGDCIAQQAGEHHLAESPLAGYALGGREGTGGLAGVIGVLVVVVIAGGGFWLIARSRPGDRKNAAPAESGRR</sequence>
<evidence type="ECO:0000259" key="7">
    <source>
        <dbReference type="Pfam" id="PF13190"/>
    </source>
</evidence>
<evidence type="ECO:0000256" key="3">
    <source>
        <dbReference type="ARBA" id="ARBA00022692"/>
    </source>
</evidence>
<evidence type="ECO:0000256" key="2">
    <source>
        <dbReference type="ARBA" id="ARBA00022475"/>
    </source>
</evidence>
<reference evidence="8 9" key="1">
    <citation type="submission" date="2021-08" db="EMBL/GenBank/DDBJ databases">
        <title>Draft genome sequence of Mycolicibacterium sp. NGTWS1702 strain.</title>
        <authorList>
            <person name="Matsumoto M."/>
            <person name="Tang B.C.C."/>
            <person name="Machida Y."/>
            <person name="Matoyama H."/>
            <person name="Kishihara T."/>
            <person name="Sato S."/>
            <person name="Kondo I."/>
            <person name="Sano M."/>
            <person name="Kato G."/>
        </authorList>
    </citation>
    <scope>NUCLEOTIDE SEQUENCE [LARGE SCALE GENOMIC DNA]</scope>
    <source>
        <strain evidence="8 9">NGTWSNA01</strain>
    </source>
</reference>
<dbReference type="Pfam" id="PF13190">
    <property type="entry name" value="PDGLE"/>
    <property type="match status" value="1"/>
</dbReference>
<evidence type="ECO:0000256" key="1">
    <source>
        <dbReference type="ARBA" id="ARBA00004236"/>
    </source>
</evidence>
<keyword evidence="4 6" id="KW-1133">Transmembrane helix</keyword>
<evidence type="ECO:0000256" key="4">
    <source>
        <dbReference type="ARBA" id="ARBA00022989"/>
    </source>
</evidence>
<dbReference type="EMBL" id="BPRH01000886">
    <property type="protein sequence ID" value="GJF11236.1"/>
    <property type="molecule type" value="Genomic_DNA"/>
</dbReference>
<accession>A0ABQ4V8B8</accession>
<evidence type="ECO:0000313" key="8">
    <source>
        <dbReference type="EMBL" id="GJF11236.1"/>
    </source>
</evidence>